<dbReference type="Proteomes" id="UP001529510">
    <property type="component" value="Unassembled WGS sequence"/>
</dbReference>
<protein>
    <submittedName>
        <fullName evidence="2">Uncharacterized protein</fullName>
    </submittedName>
</protein>
<organism evidence="2 3">
    <name type="scientific">Cirrhinus mrigala</name>
    <name type="common">Mrigala</name>
    <dbReference type="NCBI Taxonomy" id="683832"/>
    <lineage>
        <taxon>Eukaryota</taxon>
        <taxon>Metazoa</taxon>
        <taxon>Chordata</taxon>
        <taxon>Craniata</taxon>
        <taxon>Vertebrata</taxon>
        <taxon>Euteleostomi</taxon>
        <taxon>Actinopterygii</taxon>
        <taxon>Neopterygii</taxon>
        <taxon>Teleostei</taxon>
        <taxon>Ostariophysi</taxon>
        <taxon>Cypriniformes</taxon>
        <taxon>Cyprinidae</taxon>
        <taxon>Labeoninae</taxon>
        <taxon>Labeonini</taxon>
        <taxon>Cirrhinus</taxon>
    </lineage>
</organism>
<evidence type="ECO:0000313" key="3">
    <source>
        <dbReference type="Proteomes" id="UP001529510"/>
    </source>
</evidence>
<keyword evidence="3" id="KW-1185">Reference proteome</keyword>
<gene>
    <name evidence="2" type="ORF">M9458_008623</name>
</gene>
<evidence type="ECO:0000313" key="2">
    <source>
        <dbReference type="EMBL" id="KAL0195051.1"/>
    </source>
</evidence>
<proteinExistence type="predicted"/>
<comment type="caution">
    <text evidence="2">The sequence shown here is derived from an EMBL/GenBank/DDBJ whole genome shotgun (WGS) entry which is preliminary data.</text>
</comment>
<name>A0ABD0R9K0_CIRMR</name>
<dbReference type="EMBL" id="JAMKFB020000004">
    <property type="protein sequence ID" value="KAL0195051.1"/>
    <property type="molecule type" value="Genomic_DNA"/>
</dbReference>
<sequence length="67" mass="7495">MAHSTEEASPLSGQGHDLASPTRDVEPSCLVPRRELDQLSERVSNTILEARASSIRRLYGQKWQVFS</sequence>
<feature type="non-terminal residue" evidence="2">
    <location>
        <position position="67"/>
    </location>
</feature>
<evidence type="ECO:0000256" key="1">
    <source>
        <dbReference type="SAM" id="MobiDB-lite"/>
    </source>
</evidence>
<reference evidence="2 3" key="1">
    <citation type="submission" date="2024-05" db="EMBL/GenBank/DDBJ databases">
        <title>Genome sequencing and assembly of Indian major carp, Cirrhinus mrigala (Hamilton, 1822).</title>
        <authorList>
            <person name="Mohindra V."/>
            <person name="Chowdhury L.M."/>
            <person name="Lal K."/>
            <person name="Jena J.K."/>
        </authorList>
    </citation>
    <scope>NUCLEOTIDE SEQUENCE [LARGE SCALE GENOMIC DNA]</scope>
    <source>
        <strain evidence="2">CM1030</strain>
        <tissue evidence="2">Blood</tissue>
    </source>
</reference>
<feature type="region of interest" description="Disordered" evidence="1">
    <location>
        <begin position="1"/>
        <end position="30"/>
    </location>
</feature>
<accession>A0ABD0R9K0</accession>
<dbReference type="AlphaFoldDB" id="A0ABD0R9K0"/>